<gene>
    <name evidence="1" type="ORF">SCALOS_LOCUS6473</name>
</gene>
<proteinExistence type="predicted"/>
<organism evidence="1 2">
    <name type="scientific">Scutellospora calospora</name>
    <dbReference type="NCBI Taxonomy" id="85575"/>
    <lineage>
        <taxon>Eukaryota</taxon>
        <taxon>Fungi</taxon>
        <taxon>Fungi incertae sedis</taxon>
        <taxon>Mucoromycota</taxon>
        <taxon>Glomeromycotina</taxon>
        <taxon>Glomeromycetes</taxon>
        <taxon>Diversisporales</taxon>
        <taxon>Gigasporaceae</taxon>
        <taxon>Scutellospora</taxon>
    </lineage>
</organism>
<name>A0ACA9MIC0_9GLOM</name>
<feature type="non-terminal residue" evidence="1">
    <location>
        <position position="1"/>
    </location>
</feature>
<comment type="caution">
    <text evidence="1">The sequence shown here is derived from an EMBL/GenBank/DDBJ whole genome shotgun (WGS) entry which is preliminary data.</text>
</comment>
<reference evidence="1" key="1">
    <citation type="submission" date="2021-06" db="EMBL/GenBank/DDBJ databases">
        <authorList>
            <person name="Kallberg Y."/>
            <person name="Tangrot J."/>
            <person name="Rosling A."/>
        </authorList>
    </citation>
    <scope>NUCLEOTIDE SEQUENCE</scope>
    <source>
        <strain evidence="1">AU212A</strain>
    </source>
</reference>
<protein>
    <submittedName>
        <fullName evidence="1">7809_t:CDS:1</fullName>
    </submittedName>
</protein>
<evidence type="ECO:0000313" key="2">
    <source>
        <dbReference type="Proteomes" id="UP000789860"/>
    </source>
</evidence>
<accession>A0ACA9MIC0</accession>
<dbReference type="Proteomes" id="UP000789860">
    <property type="component" value="Unassembled WGS sequence"/>
</dbReference>
<dbReference type="EMBL" id="CAJVPM010012402">
    <property type="protein sequence ID" value="CAG8588077.1"/>
    <property type="molecule type" value="Genomic_DNA"/>
</dbReference>
<keyword evidence="2" id="KW-1185">Reference proteome</keyword>
<sequence length="47" mass="5335">GPARRLNALLLSSINGDLRLPSSRLPQLEKTQNEYQLLMELAERTID</sequence>
<evidence type="ECO:0000313" key="1">
    <source>
        <dbReference type="EMBL" id="CAG8588077.1"/>
    </source>
</evidence>